<dbReference type="EMBL" id="JAAKZG010000002">
    <property type="protein sequence ID" value="NGN40180.1"/>
    <property type="molecule type" value="Genomic_DNA"/>
</dbReference>
<dbReference type="Proteomes" id="UP000481252">
    <property type="component" value="Unassembled WGS sequence"/>
</dbReference>
<comment type="caution">
    <text evidence="2">The sequence shown here is derived from an EMBL/GenBank/DDBJ whole genome shotgun (WGS) entry which is preliminary data.</text>
</comment>
<keyword evidence="3" id="KW-1185">Reference proteome</keyword>
<proteinExistence type="predicted"/>
<feature type="transmembrane region" description="Helical" evidence="1">
    <location>
        <begin position="55"/>
        <end position="78"/>
    </location>
</feature>
<dbReference type="AlphaFoldDB" id="A0A7C9R4U7"/>
<evidence type="ECO:0000313" key="2">
    <source>
        <dbReference type="EMBL" id="NGN40180.1"/>
    </source>
</evidence>
<protein>
    <submittedName>
        <fullName evidence="2">Uncharacterized protein</fullName>
    </submittedName>
</protein>
<dbReference type="RefSeq" id="WP_165114576.1">
    <property type="nucleotide sequence ID" value="NZ_JAAKZG010000002.1"/>
</dbReference>
<sequence>MRNPVRLAREVPFASFCMAQILFAGMVMSALMHPFLILSALVLTVQVSGGIPLSLWQWGLLAFDSITVVLGYASFMVLGRMTLNERESRGFWKVCLMTPVYWLMLSLAAWCSVYELWKRPHHWHKTPHREARPLANSTLPVI</sequence>
<keyword evidence="1" id="KW-0812">Transmembrane</keyword>
<evidence type="ECO:0000313" key="3">
    <source>
        <dbReference type="Proteomes" id="UP000481252"/>
    </source>
</evidence>
<feature type="transmembrane region" description="Helical" evidence="1">
    <location>
        <begin position="21"/>
        <end position="43"/>
    </location>
</feature>
<organism evidence="2 3">
    <name type="scientific">Mesorhizobium zhangyense</name>
    <dbReference type="NCBI Taxonomy" id="1776730"/>
    <lineage>
        <taxon>Bacteria</taxon>
        <taxon>Pseudomonadati</taxon>
        <taxon>Pseudomonadota</taxon>
        <taxon>Alphaproteobacteria</taxon>
        <taxon>Hyphomicrobiales</taxon>
        <taxon>Phyllobacteriaceae</taxon>
        <taxon>Mesorhizobium</taxon>
    </lineage>
</organism>
<feature type="transmembrane region" description="Helical" evidence="1">
    <location>
        <begin position="90"/>
        <end position="110"/>
    </location>
</feature>
<reference evidence="2 3" key="1">
    <citation type="submission" date="2020-02" db="EMBL/GenBank/DDBJ databases">
        <title>Genome sequence of the type strain CGMCC 1.15528 of Mesorhizobium zhangyense.</title>
        <authorList>
            <person name="Gao J."/>
            <person name="Sun J."/>
        </authorList>
    </citation>
    <scope>NUCLEOTIDE SEQUENCE [LARGE SCALE GENOMIC DNA]</scope>
    <source>
        <strain evidence="2 3">CGMCC 1.15528</strain>
    </source>
</reference>
<gene>
    <name evidence="2" type="ORF">G6N74_03810</name>
</gene>
<accession>A0A7C9R4U7</accession>
<name>A0A7C9R4U7_9HYPH</name>
<keyword evidence="1" id="KW-1133">Transmembrane helix</keyword>
<evidence type="ECO:0000256" key="1">
    <source>
        <dbReference type="SAM" id="Phobius"/>
    </source>
</evidence>
<keyword evidence="1" id="KW-0472">Membrane</keyword>